<name>A0ABZ2CS31_9BACI</name>
<dbReference type="EMBL" id="CP137640">
    <property type="protein sequence ID" value="WVX83914.1"/>
    <property type="molecule type" value="Genomic_DNA"/>
</dbReference>
<sequence>MSKQYIEFILKNEEHLKRVTELQKLWEEYVDYHINDIEMTADGIYVRESKIHDTQYIGDEFKKLIEENYFFDPDCDPYYVIEDSYEQALLSNHVVEFINAIEEEQKRRHSRERQPKKMWEKLTAMGLENEGKGV</sequence>
<organism evidence="1 2">
    <name type="scientific">Niallia oryzisoli</name>
    <dbReference type="NCBI Taxonomy" id="1737571"/>
    <lineage>
        <taxon>Bacteria</taxon>
        <taxon>Bacillati</taxon>
        <taxon>Bacillota</taxon>
        <taxon>Bacilli</taxon>
        <taxon>Bacillales</taxon>
        <taxon>Bacillaceae</taxon>
        <taxon>Niallia</taxon>
    </lineage>
</organism>
<keyword evidence="2" id="KW-1185">Reference proteome</keyword>
<evidence type="ECO:0000313" key="1">
    <source>
        <dbReference type="EMBL" id="WVX83914.1"/>
    </source>
</evidence>
<dbReference type="RefSeq" id="WP_338452786.1">
    <property type="nucleotide sequence ID" value="NZ_CP137640.1"/>
</dbReference>
<dbReference type="Proteomes" id="UP001357223">
    <property type="component" value="Chromosome"/>
</dbReference>
<reference evidence="1 2" key="1">
    <citation type="submission" date="2023-10" db="EMBL/GenBank/DDBJ databases">
        <title>Niallia locisalis sp.nov. isolated from a salt pond sample.</title>
        <authorList>
            <person name="Li X.-J."/>
            <person name="Dong L."/>
        </authorList>
    </citation>
    <scope>NUCLEOTIDE SEQUENCE [LARGE SCALE GENOMIC DNA]</scope>
    <source>
        <strain evidence="1 2">DSM 29761</strain>
    </source>
</reference>
<proteinExistence type="predicted"/>
<accession>A0ABZ2CS31</accession>
<protein>
    <submittedName>
        <fullName evidence="1">Uncharacterized protein</fullName>
    </submittedName>
</protein>
<gene>
    <name evidence="1" type="ORF">R4Z09_13540</name>
</gene>
<evidence type="ECO:0000313" key="2">
    <source>
        <dbReference type="Proteomes" id="UP001357223"/>
    </source>
</evidence>